<dbReference type="AlphaFoldDB" id="A0A386AWQ7"/>
<gene>
    <name evidence="4" type="primary">rpl19</name>
</gene>
<dbReference type="InterPro" id="IPR001857">
    <property type="entry name" value="Ribosomal_bL19"/>
</dbReference>
<geneLocation type="chloroplast" evidence="4"/>
<dbReference type="GO" id="GO:0005762">
    <property type="term" value="C:mitochondrial large ribosomal subunit"/>
    <property type="evidence" value="ECO:0007669"/>
    <property type="project" value="TreeGrafter"/>
</dbReference>
<dbReference type="PANTHER" id="PTHR15680">
    <property type="entry name" value="RIBOSOMAL PROTEIN L19"/>
    <property type="match status" value="1"/>
</dbReference>
<evidence type="ECO:0000256" key="3">
    <source>
        <dbReference type="ARBA" id="ARBA00023274"/>
    </source>
</evidence>
<reference evidence="4" key="2">
    <citation type="journal article" date="2019" name="Mol. Phylogenet. Evol.">
        <title>Reassessment of the classification of bryopsidales (chlorophyta) based on chloroplast phylogenomic analyses.</title>
        <authorList>
            <person name="Cremen M.C."/>
            <person name="Leliaert F."/>
            <person name="West J."/>
            <person name="Lam D.W."/>
            <person name="Shimada S."/>
            <person name="Lopez-Bautista J.M."/>
            <person name="Verbruggen H."/>
        </authorList>
    </citation>
    <scope>NUCLEOTIDE SEQUENCE</scope>
</reference>
<dbReference type="GO" id="GO:0006412">
    <property type="term" value="P:translation"/>
    <property type="evidence" value="ECO:0007669"/>
    <property type="project" value="InterPro"/>
</dbReference>
<accession>A0A386AWQ7</accession>
<dbReference type="InterPro" id="IPR008991">
    <property type="entry name" value="Translation_prot_SH3-like_sf"/>
</dbReference>
<organism evidence="4">
    <name type="scientific">Dichotomosiphon tuberosus</name>
    <dbReference type="NCBI Taxonomy" id="118263"/>
    <lineage>
        <taxon>Eukaryota</taxon>
        <taxon>Viridiplantae</taxon>
        <taxon>Chlorophyta</taxon>
        <taxon>core chlorophytes</taxon>
        <taxon>Ulvophyceae</taxon>
        <taxon>TCBD clade</taxon>
        <taxon>Bryopsidales</taxon>
        <taxon>Halimedineae</taxon>
        <taxon>Dichotomosiphonaceae</taxon>
        <taxon>Dichotomosiphon</taxon>
    </lineage>
</organism>
<keyword evidence="3" id="KW-0687">Ribonucleoprotein</keyword>
<dbReference type="Pfam" id="PF01245">
    <property type="entry name" value="Ribosomal_L19"/>
    <property type="match status" value="1"/>
</dbReference>
<evidence type="ECO:0000313" key="4">
    <source>
        <dbReference type="EMBL" id="AYC63786.1"/>
    </source>
</evidence>
<proteinExistence type="inferred from homology"/>
<keyword evidence="4" id="KW-0150">Chloroplast</keyword>
<evidence type="ECO:0000256" key="2">
    <source>
        <dbReference type="ARBA" id="ARBA00022980"/>
    </source>
</evidence>
<keyword evidence="4" id="KW-0934">Plastid</keyword>
<name>A0A386AWQ7_9CHLO</name>
<dbReference type="PRINTS" id="PR00061">
    <property type="entry name" value="RIBOSOMALL19"/>
</dbReference>
<comment type="similarity">
    <text evidence="1">Belongs to the bacterial ribosomal protein bL19 family.</text>
</comment>
<dbReference type="SUPFAM" id="SSF50104">
    <property type="entry name" value="Translation proteins SH3-like domain"/>
    <property type="match status" value="1"/>
</dbReference>
<dbReference type="InterPro" id="IPR038657">
    <property type="entry name" value="Ribosomal_bL19_sf"/>
</dbReference>
<dbReference type="Gene3D" id="2.30.30.790">
    <property type="match status" value="1"/>
</dbReference>
<dbReference type="GO" id="GO:0003735">
    <property type="term" value="F:structural constituent of ribosome"/>
    <property type="evidence" value="ECO:0007669"/>
    <property type="project" value="InterPro"/>
</dbReference>
<evidence type="ECO:0000256" key="1">
    <source>
        <dbReference type="ARBA" id="ARBA00005781"/>
    </source>
</evidence>
<protein>
    <submittedName>
        <fullName evidence="4">Ribosomal protein L19</fullName>
    </submittedName>
</protein>
<reference evidence="4" key="1">
    <citation type="submission" date="2018-07" db="EMBL/GenBank/DDBJ databases">
        <authorList>
            <person name="Quirk P.G."/>
            <person name="Krulwich T.A."/>
        </authorList>
    </citation>
    <scope>NUCLEOTIDE SEQUENCE</scope>
</reference>
<sequence length="117" mass="13545">MLLQKSISNFQQKQAIQHGKVSVGDYVKIGIKINEGDKSRIQFFEGIIISVHNNTINTTITVFKRFQDIGIEQIFPLASPIIKSFKIIKHQKLHRAKLFYIRKRIGKDAIRIIKNKN</sequence>
<dbReference type="NCBIfam" id="TIGR01024">
    <property type="entry name" value="rplS_bact"/>
    <property type="match status" value="1"/>
</dbReference>
<dbReference type="PANTHER" id="PTHR15680:SF9">
    <property type="entry name" value="LARGE RIBOSOMAL SUBUNIT PROTEIN BL19M"/>
    <property type="match status" value="1"/>
</dbReference>
<keyword evidence="2 4" id="KW-0689">Ribosomal protein</keyword>
<dbReference type="EMBL" id="MH591079">
    <property type="protein sequence ID" value="AYC63786.1"/>
    <property type="molecule type" value="Genomic_DNA"/>
</dbReference>